<name>A0ABR9VS39_9SYNC</name>
<organism evidence="3 4">
    <name type="scientific">Synechocystis salina LEGE 00031</name>
    <dbReference type="NCBI Taxonomy" id="1828736"/>
    <lineage>
        <taxon>Bacteria</taxon>
        <taxon>Bacillati</taxon>
        <taxon>Cyanobacteriota</taxon>
        <taxon>Cyanophyceae</taxon>
        <taxon>Synechococcales</taxon>
        <taxon>Merismopediaceae</taxon>
        <taxon>Synechocystis</taxon>
    </lineage>
</organism>
<dbReference type="Proteomes" id="UP000658720">
    <property type="component" value="Unassembled WGS sequence"/>
</dbReference>
<evidence type="ECO:0000256" key="1">
    <source>
        <dbReference type="SAM" id="Coils"/>
    </source>
</evidence>
<feature type="coiled-coil region" evidence="1">
    <location>
        <begin position="125"/>
        <end position="152"/>
    </location>
</feature>
<proteinExistence type="predicted"/>
<dbReference type="PANTHER" id="PTHR38010:SF1">
    <property type="entry name" value="SLR0848 PROTEIN"/>
    <property type="match status" value="1"/>
</dbReference>
<sequence length="257" mass="29499">MTRRESANPEVTENSAVVPGQTVDFDIQQQLAELQELLYDSFHIPLTAWSVVDEEKILDQIDVIAEFIPGAVHRAIAILEREQQILQGAEVEAQRMIEVAHQEAQRIKDESGIIQKAQYEADQYKAQIQQDCDALQRQVQQECEALQRQTQQECDTLRRQTMGELDQIKQVTHQEIQQFRQQTVQECEALQKQTEQEATEMQRDVDTYADRLLSRLEGELGQMMRSVSQSRQILYENSAEHNATITNRPPVATAPPV</sequence>
<feature type="region of interest" description="Disordered" evidence="2">
    <location>
        <begin position="238"/>
        <end position="257"/>
    </location>
</feature>
<dbReference type="PANTHER" id="PTHR38010">
    <property type="entry name" value="SLR0848 PROTEIN"/>
    <property type="match status" value="1"/>
</dbReference>
<dbReference type="RefSeq" id="WP_194019825.1">
    <property type="nucleotide sequence ID" value="NZ_JADEVV010000024.1"/>
</dbReference>
<dbReference type="SUPFAM" id="SSF58113">
    <property type="entry name" value="Apolipoprotein A-I"/>
    <property type="match status" value="1"/>
</dbReference>
<dbReference type="EMBL" id="JADEVV010000024">
    <property type="protein sequence ID" value="MBE9254165.1"/>
    <property type="molecule type" value="Genomic_DNA"/>
</dbReference>
<keyword evidence="1" id="KW-0175">Coiled coil</keyword>
<gene>
    <name evidence="3" type="ORF">IQ217_09995</name>
</gene>
<keyword evidence="4" id="KW-1185">Reference proteome</keyword>
<accession>A0ABR9VS39</accession>
<reference evidence="3 4" key="1">
    <citation type="submission" date="2020-10" db="EMBL/GenBank/DDBJ databases">
        <authorList>
            <person name="Castelo-Branco R."/>
            <person name="Eusebio N."/>
            <person name="Adriana R."/>
            <person name="Vieira A."/>
            <person name="Brugerolle De Fraissinette N."/>
            <person name="Rezende De Castro R."/>
            <person name="Schneider M.P."/>
            <person name="Vasconcelos V."/>
            <person name="Leao P.N."/>
        </authorList>
    </citation>
    <scope>NUCLEOTIDE SEQUENCE [LARGE SCALE GENOMIC DNA]</scope>
    <source>
        <strain evidence="3 4">LEGE 00031</strain>
    </source>
</reference>
<dbReference type="Gene3D" id="1.20.120.20">
    <property type="entry name" value="Apolipoprotein"/>
    <property type="match status" value="1"/>
</dbReference>
<feature type="non-terminal residue" evidence="3">
    <location>
        <position position="257"/>
    </location>
</feature>
<protein>
    <submittedName>
        <fullName evidence="3">DivIVA domain-containing protein</fullName>
    </submittedName>
</protein>
<evidence type="ECO:0000313" key="4">
    <source>
        <dbReference type="Proteomes" id="UP000658720"/>
    </source>
</evidence>
<comment type="caution">
    <text evidence="3">The sequence shown here is derived from an EMBL/GenBank/DDBJ whole genome shotgun (WGS) entry which is preliminary data.</text>
</comment>
<feature type="coiled-coil region" evidence="1">
    <location>
        <begin position="184"/>
        <end position="211"/>
    </location>
</feature>
<evidence type="ECO:0000256" key="2">
    <source>
        <dbReference type="SAM" id="MobiDB-lite"/>
    </source>
</evidence>
<evidence type="ECO:0000313" key="3">
    <source>
        <dbReference type="EMBL" id="MBE9254165.1"/>
    </source>
</evidence>